<keyword evidence="2" id="KW-1185">Reference proteome</keyword>
<accession>A0ABQ2ET34</accession>
<evidence type="ECO:0000313" key="2">
    <source>
        <dbReference type="Proteomes" id="UP000647587"/>
    </source>
</evidence>
<protein>
    <submittedName>
        <fullName evidence="1">Uncharacterized protein</fullName>
    </submittedName>
</protein>
<dbReference type="EMBL" id="BMPP01000006">
    <property type="protein sequence ID" value="GGK24464.1"/>
    <property type="molecule type" value="Genomic_DNA"/>
</dbReference>
<gene>
    <name evidence="1" type="ORF">GCM10008955_17570</name>
</gene>
<name>A0ABQ2ET34_9DEIO</name>
<proteinExistence type="predicted"/>
<evidence type="ECO:0000313" key="1">
    <source>
        <dbReference type="EMBL" id="GGK24464.1"/>
    </source>
</evidence>
<reference evidence="2" key="1">
    <citation type="journal article" date="2019" name="Int. J. Syst. Evol. Microbiol.">
        <title>The Global Catalogue of Microorganisms (GCM) 10K type strain sequencing project: providing services to taxonomists for standard genome sequencing and annotation.</title>
        <authorList>
            <consortium name="The Broad Institute Genomics Platform"/>
            <consortium name="The Broad Institute Genome Sequencing Center for Infectious Disease"/>
            <person name="Wu L."/>
            <person name="Ma J."/>
        </authorList>
    </citation>
    <scope>NUCLEOTIDE SEQUENCE [LARGE SCALE GENOMIC DNA]</scope>
    <source>
        <strain evidence="2">JCM 30331</strain>
    </source>
</reference>
<sequence>MQLGRDEQDIRARGLRAQDFRETLTLRFQDGSHATFHGALVVHDLSGRQVVVFTEHCGYFSVVDHVRVTAEDGRVVLDTLGEDAPEEPEALIELLPYGQDGQVLGINGHVNGEPINRNFSSTIEHWLPEVLRRVGVRARVVRHSLREF</sequence>
<organism evidence="1 2">
    <name type="scientific">Deinococcus malanensis</name>
    <dbReference type="NCBI Taxonomy" id="1706855"/>
    <lineage>
        <taxon>Bacteria</taxon>
        <taxon>Thermotogati</taxon>
        <taxon>Deinococcota</taxon>
        <taxon>Deinococci</taxon>
        <taxon>Deinococcales</taxon>
        <taxon>Deinococcaceae</taxon>
        <taxon>Deinococcus</taxon>
    </lineage>
</organism>
<dbReference type="Proteomes" id="UP000647587">
    <property type="component" value="Unassembled WGS sequence"/>
</dbReference>
<comment type="caution">
    <text evidence="1">The sequence shown here is derived from an EMBL/GenBank/DDBJ whole genome shotgun (WGS) entry which is preliminary data.</text>
</comment>